<dbReference type="InterPro" id="IPR036388">
    <property type="entry name" value="WH-like_DNA-bd_sf"/>
</dbReference>
<accession>A0A1S8YHS2</accession>
<dbReference type="AlphaFoldDB" id="A0A1S8YHS2"/>
<evidence type="ECO:0000256" key="2">
    <source>
        <dbReference type="ARBA" id="ARBA00023015"/>
    </source>
</evidence>
<keyword evidence="7" id="KW-1185">Reference proteome</keyword>
<dbReference type="GO" id="GO:0006351">
    <property type="term" value="P:DNA-templated transcription"/>
    <property type="evidence" value="ECO:0007669"/>
    <property type="project" value="TreeGrafter"/>
</dbReference>
<name>A0A1S8YHS2_9GAMM</name>
<protein>
    <submittedName>
        <fullName evidence="6">LysR family transcriptional regulator</fullName>
    </submittedName>
</protein>
<keyword evidence="2" id="KW-0805">Transcription regulation</keyword>
<evidence type="ECO:0000313" key="6">
    <source>
        <dbReference type="EMBL" id="OON38594.1"/>
    </source>
</evidence>
<dbReference type="EMBL" id="MRUL01000015">
    <property type="protein sequence ID" value="OON38594.1"/>
    <property type="molecule type" value="Genomic_DNA"/>
</dbReference>
<evidence type="ECO:0000256" key="3">
    <source>
        <dbReference type="ARBA" id="ARBA00023125"/>
    </source>
</evidence>
<dbReference type="Gene3D" id="3.40.190.290">
    <property type="match status" value="1"/>
</dbReference>
<keyword evidence="4" id="KW-0804">Transcription</keyword>
<gene>
    <name evidence="6" type="ORF">BTJ39_17850</name>
</gene>
<comment type="similarity">
    <text evidence="1">Belongs to the LysR transcriptional regulatory family.</text>
</comment>
<dbReference type="FunFam" id="1.10.10.10:FF:000001">
    <property type="entry name" value="LysR family transcriptional regulator"/>
    <property type="match status" value="1"/>
</dbReference>
<dbReference type="Proteomes" id="UP000190667">
    <property type="component" value="Unassembled WGS sequence"/>
</dbReference>
<evidence type="ECO:0000256" key="4">
    <source>
        <dbReference type="ARBA" id="ARBA00023163"/>
    </source>
</evidence>
<sequence>MEAFIAAVECGSFSEAARRLDISAVMVGKHVRQLEDALGMRLIERNTRRQHLTAAGQTYYQNSREALSQLRWADSQVESLRRFPSGTLRISAAENLGSSVLAPMLARYQLAWPEVRIELVLDDGFVDLLEDGFDFALRIGTLASDLPLVALALGGYQMVVCASSDYLARAGMPESPQALSEHRCLGNMHWNKRNGWQLGETFWPLQSTFSCNDGQSLRQAALAGAGLLLQPRVLVAEDLAAGRLLPVLTDWLPDARPVHLLFHPGRQTSATHASIIDWLRREMPLVLAR</sequence>
<dbReference type="STRING" id="1926881.BTJ39_17850"/>
<dbReference type="Pfam" id="PF03466">
    <property type="entry name" value="LysR_substrate"/>
    <property type="match status" value="1"/>
</dbReference>
<dbReference type="OrthoDB" id="6428912at2"/>
<dbReference type="InterPro" id="IPR005119">
    <property type="entry name" value="LysR_subst-bd"/>
</dbReference>
<dbReference type="InterPro" id="IPR000847">
    <property type="entry name" value="LysR_HTH_N"/>
</dbReference>
<dbReference type="GO" id="GO:0003700">
    <property type="term" value="F:DNA-binding transcription factor activity"/>
    <property type="evidence" value="ECO:0007669"/>
    <property type="project" value="InterPro"/>
</dbReference>
<evidence type="ECO:0000256" key="1">
    <source>
        <dbReference type="ARBA" id="ARBA00009437"/>
    </source>
</evidence>
<keyword evidence="3" id="KW-0238">DNA-binding</keyword>
<feature type="domain" description="HTH lysR-type" evidence="5">
    <location>
        <begin position="1"/>
        <end position="53"/>
    </location>
</feature>
<dbReference type="SUPFAM" id="SSF53850">
    <property type="entry name" value="Periplasmic binding protein-like II"/>
    <property type="match status" value="1"/>
</dbReference>
<dbReference type="InterPro" id="IPR036390">
    <property type="entry name" value="WH_DNA-bd_sf"/>
</dbReference>
<proteinExistence type="inferred from homology"/>
<evidence type="ECO:0000313" key="7">
    <source>
        <dbReference type="Proteomes" id="UP000190667"/>
    </source>
</evidence>
<dbReference type="PROSITE" id="PS50931">
    <property type="entry name" value="HTH_LYSR"/>
    <property type="match status" value="1"/>
</dbReference>
<dbReference type="PANTHER" id="PTHR30537">
    <property type="entry name" value="HTH-TYPE TRANSCRIPTIONAL REGULATOR"/>
    <property type="match status" value="1"/>
</dbReference>
<dbReference type="PANTHER" id="PTHR30537:SF1">
    <property type="entry name" value="HTH-TYPE TRANSCRIPTIONAL REGULATOR PGRR"/>
    <property type="match status" value="1"/>
</dbReference>
<dbReference type="Gene3D" id="1.10.10.10">
    <property type="entry name" value="Winged helix-like DNA-binding domain superfamily/Winged helix DNA-binding domain"/>
    <property type="match status" value="1"/>
</dbReference>
<dbReference type="InterPro" id="IPR058163">
    <property type="entry name" value="LysR-type_TF_proteobact-type"/>
</dbReference>
<reference evidence="6 7" key="1">
    <citation type="submission" date="2016-12" db="EMBL/GenBank/DDBJ databases">
        <title>Izhakiella australiana sp. nov. of genus Izhakiella isolated from Australian desert.</title>
        <authorList>
            <person name="Ji M."/>
        </authorList>
    </citation>
    <scope>NUCLEOTIDE SEQUENCE [LARGE SCALE GENOMIC DNA]</scope>
    <source>
        <strain evidence="6 7">D4N98</strain>
    </source>
</reference>
<comment type="caution">
    <text evidence="6">The sequence shown here is derived from an EMBL/GenBank/DDBJ whole genome shotgun (WGS) entry which is preliminary data.</text>
</comment>
<dbReference type="GO" id="GO:0043565">
    <property type="term" value="F:sequence-specific DNA binding"/>
    <property type="evidence" value="ECO:0007669"/>
    <property type="project" value="TreeGrafter"/>
</dbReference>
<evidence type="ECO:0000259" key="5">
    <source>
        <dbReference type="PROSITE" id="PS50931"/>
    </source>
</evidence>
<dbReference type="Pfam" id="PF00126">
    <property type="entry name" value="HTH_1"/>
    <property type="match status" value="1"/>
</dbReference>
<dbReference type="SUPFAM" id="SSF46785">
    <property type="entry name" value="Winged helix' DNA-binding domain"/>
    <property type="match status" value="1"/>
</dbReference>
<organism evidence="6 7">
    <name type="scientific">Izhakiella australiensis</name>
    <dbReference type="NCBI Taxonomy" id="1926881"/>
    <lineage>
        <taxon>Bacteria</taxon>
        <taxon>Pseudomonadati</taxon>
        <taxon>Pseudomonadota</taxon>
        <taxon>Gammaproteobacteria</taxon>
        <taxon>Enterobacterales</taxon>
        <taxon>Erwiniaceae</taxon>
        <taxon>Izhakiella</taxon>
    </lineage>
</organism>